<keyword evidence="2" id="KW-1185">Reference proteome</keyword>
<keyword evidence="1" id="KW-1133">Transmembrane helix</keyword>
<proteinExistence type="predicted"/>
<keyword evidence="1" id="KW-0812">Transmembrane</keyword>
<feature type="transmembrane region" description="Helical" evidence="1">
    <location>
        <begin position="62"/>
        <end position="81"/>
    </location>
</feature>
<name>A0A1U8KP61_GOSHI</name>
<reference evidence="3" key="2">
    <citation type="submission" date="2025-08" db="UniProtKB">
        <authorList>
            <consortium name="RefSeq"/>
        </authorList>
    </citation>
    <scope>IDENTIFICATION</scope>
</reference>
<dbReference type="GeneID" id="107917727"/>
<gene>
    <name evidence="3" type="primary">LOC107917727</name>
</gene>
<dbReference type="Proteomes" id="UP000818029">
    <property type="component" value="Chromosome D01"/>
</dbReference>
<sequence>MLCLHKSVEYPSYSSLDLGIFFGMEIKGGVAEIQKDRNTPLVPKVFTIEYSLICKILDYKKLYRVFSILGIVFSYSMYLVFKDKDTH</sequence>
<evidence type="ECO:0000313" key="3">
    <source>
        <dbReference type="RefSeq" id="XP_016702504.1"/>
    </source>
</evidence>
<evidence type="ECO:0000313" key="2">
    <source>
        <dbReference type="Proteomes" id="UP000818029"/>
    </source>
</evidence>
<reference evidence="2" key="1">
    <citation type="journal article" date="2020" name="Nat. Genet.">
        <title>Genomic diversifications of five Gossypium allopolyploid species and their impact on cotton improvement.</title>
        <authorList>
            <person name="Chen Z.J."/>
            <person name="Sreedasyam A."/>
            <person name="Ando A."/>
            <person name="Song Q."/>
            <person name="De Santiago L.M."/>
            <person name="Hulse-Kemp A.M."/>
            <person name="Ding M."/>
            <person name="Ye W."/>
            <person name="Kirkbride R.C."/>
            <person name="Jenkins J."/>
            <person name="Plott C."/>
            <person name="Lovell J."/>
            <person name="Lin Y.M."/>
            <person name="Vaughn R."/>
            <person name="Liu B."/>
            <person name="Simpson S."/>
            <person name="Scheffler B.E."/>
            <person name="Wen L."/>
            <person name="Saski C.A."/>
            <person name="Grover C.E."/>
            <person name="Hu G."/>
            <person name="Conover J.L."/>
            <person name="Carlson J.W."/>
            <person name="Shu S."/>
            <person name="Boston L.B."/>
            <person name="Williams M."/>
            <person name="Peterson D.G."/>
            <person name="McGee K."/>
            <person name="Jones D.C."/>
            <person name="Wendel J.F."/>
            <person name="Stelly D.M."/>
            <person name="Grimwood J."/>
            <person name="Schmutz J."/>
        </authorList>
    </citation>
    <scope>NUCLEOTIDE SEQUENCE [LARGE SCALE GENOMIC DNA]</scope>
    <source>
        <strain evidence="2">cv. TM-1</strain>
    </source>
</reference>
<keyword evidence="1" id="KW-0472">Membrane</keyword>
<accession>A0A1U8KP61</accession>
<protein>
    <submittedName>
        <fullName evidence="3">Uncharacterized protein isoform X2</fullName>
    </submittedName>
</protein>
<dbReference type="RefSeq" id="XP_016702504.1">
    <property type="nucleotide sequence ID" value="XM_016847015.2"/>
</dbReference>
<organism evidence="2 3">
    <name type="scientific">Gossypium hirsutum</name>
    <name type="common">Upland cotton</name>
    <name type="synonym">Gossypium mexicanum</name>
    <dbReference type="NCBI Taxonomy" id="3635"/>
    <lineage>
        <taxon>Eukaryota</taxon>
        <taxon>Viridiplantae</taxon>
        <taxon>Streptophyta</taxon>
        <taxon>Embryophyta</taxon>
        <taxon>Tracheophyta</taxon>
        <taxon>Spermatophyta</taxon>
        <taxon>Magnoliopsida</taxon>
        <taxon>eudicotyledons</taxon>
        <taxon>Gunneridae</taxon>
        <taxon>Pentapetalae</taxon>
        <taxon>rosids</taxon>
        <taxon>malvids</taxon>
        <taxon>Malvales</taxon>
        <taxon>Malvaceae</taxon>
        <taxon>Malvoideae</taxon>
        <taxon>Gossypium</taxon>
    </lineage>
</organism>
<dbReference type="AlphaFoldDB" id="A0A1U8KP61"/>
<evidence type="ECO:0000256" key="1">
    <source>
        <dbReference type="SAM" id="Phobius"/>
    </source>
</evidence>